<sequence length="299" mass="33910">MHKMISEILKSEYGQKIYKLSLSSGCTCPNRDGNISTGGCTFCSAGGSGDFAAPFEDIDKQILLARKRVDAKIPARIKPEDRRYIAYFQSYTNTYGDTKRLSKLYTETINRPEIVILSLGTRPDCLKPDKIEMIRNLNMIKPVWIELGLQTVNNATAAHINRGYDLEVFTDAYRRLKEIGVTVIVHVIFGLPGENRDDMMNTICFLSSLLKPGDGIKIQLLHVLRGTPLYQEYLDAHFHILTLEEYCSLVYEALEILPDDIIIHRLTGDGPKSLLVEPKWSANKKRVLNTLRNWDTRDG</sequence>
<keyword evidence="6" id="KW-0411">Iron-sulfur</keyword>
<protein>
    <submittedName>
        <fullName evidence="8">TIGR01212 family radical SAM protein</fullName>
    </submittedName>
</protein>
<dbReference type="SFLD" id="SFLDG01091">
    <property type="entry name" value="uncharacterized_CHP01210-like"/>
    <property type="match status" value="1"/>
</dbReference>
<dbReference type="PANTHER" id="PTHR11135:SF1">
    <property type="entry name" value="PROTEIN YHCC"/>
    <property type="match status" value="1"/>
</dbReference>
<dbReference type="Proteomes" id="UP000460257">
    <property type="component" value="Unassembled WGS sequence"/>
</dbReference>
<organism evidence="8 9">
    <name type="scientific">Candidatus Weimeria bifida</name>
    <dbReference type="NCBI Taxonomy" id="2599074"/>
    <lineage>
        <taxon>Bacteria</taxon>
        <taxon>Bacillati</taxon>
        <taxon>Bacillota</taxon>
        <taxon>Clostridia</taxon>
        <taxon>Lachnospirales</taxon>
        <taxon>Lachnospiraceae</taxon>
        <taxon>Candidatus Weimeria</taxon>
    </lineage>
</organism>
<evidence type="ECO:0000256" key="3">
    <source>
        <dbReference type="ARBA" id="ARBA00022691"/>
    </source>
</evidence>
<dbReference type="NCBIfam" id="TIGR01212">
    <property type="entry name" value="TIGR01212 family radical SAM protein"/>
    <property type="match status" value="1"/>
</dbReference>
<dbReference type="PANTHER" id="PTHR11135">
    <property type="entry name" value="HISTONE ACETYLTRANSFERASE-RELATED"/>
    <property type="match status" value="1"/>
</dbReference>
<evidence type="ECO:0000256" key="6">
    <source>
        <dbReference type="ARBA" id="ARBA00023014"/>
    </source>
</evidence>
<dbReference type="SUPFAM" id="SSF102114">
    <property type="entry name" value="Radical SAM enzymes"/>
    <property type="match status" value="1"/>
</dbReference>
<gene>
    <name evidence="8" type="ORF">FRC54_02810</name>
</gene>
<dbReference type="InterPro" id="IPR039661">
    <property type="entry name" value="ELP3"/>
</dbReference>
<dbReference type="GO" id="GO:0051539">
    <property type="term" value="F:4 iron, 4 sulfur cluster binding"/>
    <property type="evidence" value="ECO:0007669"/>
    <property type="project" value="UniProtKB-KW"/>
</dbReference>
<dbReference type="InterPro" id="IPR006638">
    <property type="entry name" value="Elp3/MiaA/NifB-like_rSAM"/>
</dbReference>
<comment type="caution">
    <text evidence="8">The sequence shown here is derived from an EMBL/GenBank/DDBJ whole genome shotgun (WGS) entry which is preliminary data.</text>
</comment>
<reference evidence="8" key="1">
    <citation type="journal article" date="2020" name="Appl. Environ. Microbiol.">
        <title>Medium-Chain Fatty Acid Synthesis by 'Candidatus Weimeria bifida' gen. nov., sp. nov., and 'Candidatus Pseudoramibacter fermentans' sp. nov.</title>
        <authorList>
            <person name="Scarborough M.J."/>
            <person name="Myers K.S."/>
            <person name="Donohue T.J."/>
            <person name="Noguera D.R."/>
        </authorList>
    </citation>
    <scope>NUCLEOTIDE SEQUENCE</scope>
    <source>
        <strain evidence="8">LCO1.1</strain>
    </source>
</reference>
<accession>A0A6N7IYA0</accession>
<dbReference type="InterPro" id="IPR023404">
    <property type="entry name" value="rSAM_horseshoe"/>
</dbReference>
<keyword evidence="3" id="KW-0949">S-adenosyl-L-methionine</keyword>
<dbReference type="SFLD" id="SFLDS00029">
    <property type="entry name" value="Radical_SAM"/>
    <property type="match status" value="1"/>
</dbReference>
<dbReference type="InterPro" id="IPR007197">
    <property type="entry name" value="rSAM"/>
</dbReference>
<dbReference type="Pfam" id="PF16199">
    <property type="entry name" value="Radical_SAM_C"/>
    <property type="match status" value="1"/>
</dbReference>
<evidence type="ECO:0000256" key="2">
    <source>
        <dbReference type="ARBA" id="ARBA00022485"/>
    </source>
</evidence>
<dbReference type="GO" id="GO:0046872">
    <property type="term" value="F:metal ion binding"/>
    <property type="evidence" value="ECO:0007669"/>
    <property type="project" value="UniProtKB-KW"/>
</dbReference>
<proteinExistence type="predicted"/>
<keyword evidence="4" id="KW-0479">Metal-binding</keyword>
<evidence type="ECO:0000259" key="7">
    <source>
        <dbReference type="PROSITE" id="PS51918"/>
    </source>
</evidence>
<feature type="domain" description="Radical SAM core" evidence="7">
    <location>
        <begin position="12"/>
        <end position="259"/>
    </location>
</feature>
<keyword evidence="5" id="KW-0408">Iron</keyword>
<dbReference type="InterPro" id="IPR032432">
    <property type="entry name" value="Radical_SAM_C"/>
</dbReference>
<evidence type="ECO:0000313" key="9">
    <source>
        <dbReference type="Proteomes" id="UP000460257"/>
    </source>
</evidence>
<keyword evidence="9" id="KW-1185">Reference proteome</keyword>
<comment type="cofactor">
    <cofactor evidence="1">
        <name>[4Fe-4S] cluster</name>
        <dbReference type="ChEBI" id="CHEBI:49883"/>
    </cofactor>
</comment>
<dbReference type="Gene3D" id="3.80.30.20">
    <property type="entry name" value="tm_1862 like domain"/>
    <property type="match status" value="1"/>
</dbReference>
<dbReference type="SFLD" id="SFLDG01086">
    <property type="entry name" value="elongater_protein-like"/>
    <property type="match status" value="1"/>
</dbReference>
<dbReference type="InterPro" id="IPR058240">
    <property type="entry name" value="rSAM_sf"/>
</dbReference>
<dbReference type="SFLD" id="SFLDG01082">
    <property type="entry name" value="B12-binding_domain_containing"/>
    <property type="match status" value="1"/>
</dbReference>
<evidence type="ECO:0000313" key="8">
    <source>
        <dbReference type="EMBL" id="MQN00910.1"/>
    </source>
</evidence>
<dbReference type="EMBL" id="VOGC01000002">
    <property type="protein sequence ID" value="MQN00910.1"/>
    <property type="molecule type" value="Genomic_DNA"/>
</dbReference>
<dbReference type="PROSITE" id="PS51918">
    <property type="entry name" value="RADICAL_SAM"/>
    <property type="match status" value="1"/>
</dbReference>
<keyword evidence="2" id="KW-0004">4Fe-4S</keyword>
<dbReference type="SMART" id="SM00729">
    <property type="entry name" value="Elp3"/>
    <property type="match status" value="1"/>
</dbReference>
<dbReference type="GO" id="GO:0003824">
    <property type="term" value="F:catalytic activity"/>
    <property type="evidence" value="ECO:0007669"/>
    <property type="project" value="InterPro"/>
</dbReference>
<evidence type="ECO:0000256" key="1">
    <source>
        <dbReference type="ARBA" id="ARBA00001966"/>
    </source>
</evidence>
<dbReference type="AlphaFoldDB" id="A0A6N7IYA0"/>
<evidence type="ECO:0000256" key="5">
    <source>
        <dbReference type="ARBA" id="ARBA00023004"/>
    </source>
</evidence>
<name>A0A6N7IYA0_9FIRM</name>
<dbReference type="Pfam" id="PF04055">
    <property type="entry name" value="Radical_SAM"/>
    <property type="match status" value="1"/>
</dbReference>
<evidence type="ECO:0000256" key="4">
    <source>
        <dbReference type="ARBA" id="ARBA00022723"/>
    </source>
</evidence>
<dbReference type="InterPro" id="IPR005911">
    <property type="entry name" value="YhcC-like"/>
</dbReference>